<evidence type="ECO:0000313" key="3">
    <source>
        <dbReference type="Proteomes" id="UP000662747"/>
    </source>
</evidence>
<proteinExistence type="predicted"/>
<gene>
    <name evidence="2" type="ORF">JY651_48725</name>
</gene>
<keyword evidence="1" id="KW-1133">Transmembrane helix</keyword>
<dbReference type="RefSeq" id="WP_206724476.1">
    <property type="nucleotide sequence ID" value="NZ_CP071090.1"/>
</dbReference>
<organism evidence="2 3">
    <name type="scientific">Pyxidicoccus parkwayensis</name>
    <dbReference type="NCBI Taxonomy" id="2813578"/>
    <lineage>
        <taxon>Bacteria</taxon>
        <taxon>Pseudomonadati</taxon>
        <taxon>Myxococcota</taxon>
        <taxon>Myxococcia</taxon>
        <taxon>Myxococcales</taxon>
        <taxon>Cystobacterineae</taxon>
        <taxon>Myxococcaceae</taxon>
        <taxon>Pyxidicoccus</taxon>
    </lineage>
</organism>
<name>A0ABX7NZM1_9BACT</name>
<keyword evidence="3" id="KW-1185">Reference proteome</keyword>
<accession>A0ABX7NZM1</accession>
<evidence type="ECO:0008006" key="4">
    <source>
        <dbReference type="Google" id="ProtNLM"/>
    </source>
</evidence>
<reference evidence="2 3" key="1">
    <citation type="submission" date="2021-02" db="EMBL/GenBank/DDBJ databases">
        <title>De Novo genome assembly of isolated myxobacteria.</title>
        <authorList>
            <person name="Stevens D.C."/>
        </authorList>
    </citation>
    <scope>NUCLEOTIDE SEQUENCE [LARGE SCALE GENOMIC DNA]</scope>
    <source>
        <strain evidence="3">SCPEA02</strain>
    </source>
</reference>
<keyword evidence="1" id="KW-0472">Membrane</keyword>
<sequence>MTALISSKSLLGRSLLVDGIISGATGALMFLAASPLAGLLGLHESLLRIAGFSLLPYAALLVFLAVRPTVSRPLVWGIVVVNVLWAVDSLLLLTTDWVAPTLLGYAFTVFQAVAVAGFAALEYVGMRGGRTVLAA</sequence>
<evidence type="ECO:0000256" key="1">
    <source>
        <dbReference type="SAM" id="Phobius"/>
    </source>
</evidence>
<feature type="transmembrane region" description="Helical" evidence="1">
    <location>
        <begin position="46"/>
        <end position="66"/>
    </location>
</feature>
<keyword evidence="1" id="KW-0812">Transmembrane</keyword>
<dbReference type="Proteomes" id="UP000662747">
    <property type="component" value="Chromosome"/>
</dbReference>
<feature type="transmembrane region" description="Helical" evidence="1">
    <location>
        <begin position="73"/>
        <end position="93"/>
    </location>
</feature>
<feature type="transmembrane region" description="Helical" evidence="1">
    <location>
        <begin position="105"/>
        <end position="124"/>
    </location>
</feature>
<dbReference type="EMBL" id="CP071090">
    <property type="protein sequence ID" value="QSQ22900.1"/>
    <property type="molecule type" value="Genomic_DNA"/>
</dbReference>
<evidence type="ECO:0000313" key="2">
    <source>
        <dbReference type="EMBL" id="QSQ22900.1"/>
    </source>
</evidence>
<feature type="transmembrane region" description="Helical" evidence="1">
    <location>
        <begin position="15"/>
        <end position="40"/>
    </location>
</feature>
<protein>
    <recommendedName>
        <fullName evidence="4">Integral membrane protein</fullName>
    </recommendedName>
</protein>